<dbReference type="EMBL" id="AMZN01000053">
    <property type="protein sequence ID" value="ELR70445.1"/>
    <property type="molecule type" value="Genomic_DNA"/>
</dbReference>
<keyword evidence="2" id="KW-1185">Reference proteome</keyword>
<comment type="caution">
    <text evidence="1">The sequence shown here is derived from an EMBL/GenBank/DDBJ whole genome shotgun (WGS) entry which is preliminary data.</text>
</comment>
<gene>
    <name evidence="1" type="ORF">C900_03699</name>
</gene>
<protein>
    <submittedName>
        <fullName evidence="1">Uncharacterized protein</fullName>
    </submittedName>
</protein>
<organism evidence="1 2">
    <name type="scientific">Fulvivirga imtechensis AK7</name>
    <dbReference type="NCBI Taxonomy" id="1237149"/>
    <lineage>
        <taxon>Bacteria</taxon>
        <taxon>Pseudomonadati</taxon>
        <taxon>Bacteroidota</taxon>
        <taxon>Cytophagia</taxon>
        <taxon>Cytophagales</taxon>
        <taxon>Fulvivirgaceae</taxon>
        <taxon>Fulvivirga</taxon>
    </lineage>
</organism>
<evidence type="ECO:0000313" key="2">
    <source>
        <dbReference type="Proteomes" id="UP000011135"/>
    </source>
</evidence>
<dbReference type="AlphaFoldDB" id="L8JNM4"/>
<sequence>MTTSHSLIIPGFGFEILSNNNGAQEKYRSNNKYGVDVYYFVAHKYETYNNPHCQRSDQIQRNYPVR</sequence>
<reference evidence="1 2" key="1">
    <citation type="submission" date="2012-12" db="EMBL/GenBank/DDBJ databases">
        <title>Genome assembly of Fulvivirga imtechensis AK7.</title>
        <authorList>
            <person name="Nupur N."/>
            <person name="Khatri I."/>
            <person name="Kumar R."/>
            <person name="Subramanian S."/>
            <person name="Pinnaka A."/>
        </authorList>
    </citation>
    <scope>NUCLEOTIDE SEQUENCE [LARGE SCALE GENOMIC DNA]</scope>
    <source>
        <strain evidence="1 2">AK7</strain>
    </source>
</reference>
<evidence type="ECO:0000313" key="1">
    <source>
        <dbReference type="EMBL" id="ELR70445.1"/>
    </source>
</evidence>
<dbReference type="Proteomes" id="UP000011135">
    <property type="component" value="Unassembled WGS sequence"/>
</dbReference>
<accession>L8JNM4</accession>
<name>L8JNM4_9BACT</name>
<proteinExistence type="predicted"/>